<dbReference type="AlphaFoldDB" id="A0A1S1HCA7"/>
<evidence type="ECO:0000256" key="1">
    <source>
        <dbReference type="SAM" id="Phobius"/>
    </source>
</evidence>
<dbReference type="RefSeq" id="WP_070933414.1">
    <property type="nucleotide sequence ID" value="NZ_MIPT01000001.1"/>
</dbReference>
<evidence type="ECO:0000313" key="3">
    <source>
        <dbReference type="Proteomes" id="UP000179467"/>
    </source>
</evidence>
<organism evidence="2 3">
    <name type="scientific">Edaphosphingomonas haloaromaticamans</name>
    <dbReference type="NCBI Taxonomy" id="653954"/>
    <lineage>
        <taxon>Bacteria</taxon>
        <taxon>Pseudomonadati</taxon>
        <taxon>Pseudomonadota</taxon>
        <taxon>Alphaproteobacteria</taxon>
        <taxon>Sphingomonadales</taxon>
        <taxon>Rhizorhabdaceae</taxon>
        <taxon>Edaphosphingomonas</taxon>
    </lineage>
</organism>
<keyword evidence="1" id="KW-1133">Transmembrane helix</keyword>
<feature type="transmembrane region" description="Helical" evidence="1">
    <location>
        <begin position="94"/>
        <end position="118"/>
    </location>
</feature>
<dbReference type="OrthoDB" id="7472680at2"/>
<evidence type="ECO:0000313" key="2">
    <source>
        <dbReference type="EMBL" id="OHT19462.1"/>
    </source>
</evidence>
<comment type="caution">
    <text evidence="2">The sequence shown here is derived from an EMBL/GenBank/DDBJ whole genome shotgun (WGS) entry which is preliminary data.</text>
</comment>
<proteinExistence type="predicted"/>
<protein>
    <submittedName>
        <fullName evidence="2">Uncharacterized protein</fullName>
    </submittedName>
</protein>
<dbReference type="Proteomes" id="UP000179467">
    <property type="component" value="Unassembled WGS sequence"/>
</dbReference>
<dbReference type="EMBL" id="MIPT01000001">
    <property type="protein sequence ID" value="OHT19462.1"/>
    <property type="molecule type" value="Genomic_DNA"/>
</dbReference>
<reference evidence="2 3" key="1">
    <citation type="submission" date="2016-09" db="EMBL/GenBank/DDBJ databases">
        <title>Metabolic pathway, cell adaptation mechanisms and a novel monoxygenase revealed through proteogenomic-transcription analysis of a Sphingomonas haloaromaticamans strain degrading the fungicide ortho-phenylphenol.</title>
        <authorList>
            <person name="Perruchon C."/>
            <person name="Papadopoulou E.S."/>
            <person name="Rousidou C."/>
            <person name="Vasileiadis S."/>
            <person name="Tanou G."/>
            <person name="Amoutzias G."/>
            <person name="Molassiotis A."/>
            <person name="Karpouzas D.G."/>
        </authorList>
    </citation>
    <scope>NUCLEOTIDE SEQUENCE [LARGE SCALE GENOMIC DNA]</scope>
    <source>
        <strain evidence="2 3">P3</strain>
    </source>
</reference>
<sequence length="142" mass="16002">MSLEPFTYRSDTHLTEVPREPDESLHEYLVRANRTLVGRVRMLSRARDESDYIQAGEQARWRIDRMLLTLAGPLIGTAAYVGLVRAGITQVARFEFIAGVIAFAGLTGGPFVLAFATLGPKVTNWLLSHRSRCAMLPMRRRR</sequence>
<feature type="transmembrane region" description="Helical" evidence="1">
    <location>
        <begin position="67"/>
        <end position="88"/>
    </location>
</feature>
<keyword evidence="1" id="KW-0472">Membrane</keyword>
<keyword evidence="1" id="KW-0812">Transmembrane</keyword>
<name>A0A1S1HCA7_9SPHN</name>
<gene>
    <name evidence="2" type="ORF">BHE75_01447</name>
</gene>
<keyword evidence="3" id="KW-1185">Reference proteome</keyword>
<accession>A0A1S1HCA7</accession>